<accession>A0A8C3WQI4</accession>
<keyword evidence="2" id="KW-0732">Signal</keyword>
<evidence type="ECO:0000256" key="1">
    <source>
        <dbReference type="SAM" id="MobiDB-lite"/>
    </source>
</evidence>
<feature type="signal peptide" evidence="2">
    <location>
        <begin position="1"/>
        <end position="16"/>
    </location>
</feature>
<evidence type="ECO:0000313" key="4">
    <source>
        <dbReference type="Proteomes" id="UP000694540"/>
    </source>
</evidence>
<dbReference type="Proteomes" id="UP000694540">
    <property type="component" value="Unplaced"/>
</dbReference>
<keyword evidence="4" id="KW-1185">Reference proteome</keyword>
<sequence length="101" mass="11194">MGTLGLVLILLAQFWGNPLYSNVLYRPQRAPRKSEAWPVEEKDRNGQSFYSISFPQHSPTKQHLAPKSCPRPSPPIFVARVSPATGSSGQPKGFLEAEEES</sequence>
<dbReference type="Ensembl" id="ENSCWAT00000019211.1">
    <property type="protein sequence ID" value="ENSCWAP00000017712.1"/>
    <property type="gene ID" value="ENSCWAG00000013636.1"/>
</dbReference>
<feature type="chain" id="PRO_5034374829" evidence="2">
    <location>
        <begin position="17"/>
        <end position="101"/>
    </location>
</feature>
<protein>
    <submittedName>
        <fullName evidence="3">Uncharacterized protein</fullName>
    </submittedName>
</protein>
<feature type="region of interest" description="Disordered" evidence="1">
    <location>
        <begin position="75"/>
        <end position="101"/>
    </location>
</feature>
<evidence type="ECO:0000313" key="3">
    <source>
        <dbReference type="Ensembl" id="ENSCWAP00000017712.1"/>
    </source>
</evidence>
<name>A0A8C3WQI4_9CETA</name>
<dbReference type="GeneTree" id="ENSGT00960000192381"/>
<reference evidence="3" key="2">
    <citation type="submission" date="2025-09" db="UniProtKB">
        <authorList>
            <consortium name="Ensembl"/>
        </authorList>
    </citation>
    <scope>IDENTIFICATION</scope>
</reference>
<evidence type="ECO:0000256" key="2">
    <source>
        <dbReference type="SAM" id="SignalP"/>
    </source>
</evidence>
<proteinExistence type="predicted"/>
<reference evidence="3" key="1">
    <citation type="submission" date="2025-08" db="UniProtKB">
        <authorList>
            <consortium name="Ensembl"/>
        </authorList>
    </citation>
    <scope>IDENTIFICATION</scope>
</reference>
<dbReference type="AlphaFoldDB" id="A0A8C3WQI4"/>
<organism evidence="3 4">
    <name type="scientific">Catagonus wagneri</name>
    <name type="common">Chacoan peccary</name>
    <dbReference type="NCBI Taxonomy" id="51154"/>
    <lineage>
        <taxon>Eukaryota</taxon>
        <taxon>Metazoa</taxon>
        <taxon>Chordata</taxon>
        <taxon>Craniata</taxon>
        <taxon>Vertebrata</taxon>
        <taxon>Euteleostomi</taxon>
        <taxon>Mammalia</taxon>
        <taxon>Eutheria</taxon>
        <taxon>Laurasiatheria</taxon>
        <taxon>Artiodactyla</taxon>
        <taxon>Suina</taxon>
        <taxon>Tayassuidae</taxon>
        <taxon>Catagonus</taxon>
    </lineage>
</organism>